<dbReference type="GO" id="GO:0030490">
    <property type="term" value="P:maturation of SSU-rRNA"/>
    <property type="evidence" value="ECO:0007669"/>
    <property type="project" value="TreeGrafter"/>
</dbReference>
<dbReference type="PROSITE" id="PS00678">
    <property type="entry name" value="WD_REPEATS_1"/>
    <property type="match status" value="1"/>
</dbReference>
<dbReference type="GO" id="GO:0030515">
    <property type="term" value="F:snoRNA binding"/>
    <property type="evidence" value="ECO:0007669"/>
    <property type="project" value="TreeGrafter"/>
</dbReference>
<dbReference type="SUPFAM" id="SSF50993">
    <property type="entry name" value="Peptidase/esterase 'gauge' domain"/>
    <property type="match status" value="1"/>
</dbReference>
<dbReference type="InterPro" id="IPR007148">
    <property type="entry name" value="SSU_processome_Utp12"/>
</dbReference>
<name>A0AAV9IZ33_CYACA</name>
<evidence type="ECO:0000256" key="3">
    <source>
        <dbReference type="ARBA" id="ARBA00038229"/>
    </source>
</evidence>
<keyword evidence="7" id="KW-1185">Reference proteome</keyword>
<dbReference type="Pfam" id="PF04003">
    <property type="entry name" value="Utp12"/>
    <property type="match status" value="1"/>
</dbReference>
<comment type="similarity">
    <text evidence="3">Belongs to the WD repeat WDR3/UTP12 family.</text>
</comment>
<dbReference type="PANTHER" id="PTHR19853:SF0">
    <property type="entry name" value="WD REPEAT-CONTAINING PROTEIN 3"/>
    <property type="match status" value="1"/>
</dbReference>
<feature type="repeat" description="WD" evidence="4">
    <location>
        <begin position="811"/>
        <end position="842"/>
    </location>
</feature>
<comment type="caution">
    <text evidence="6">The sequence shown here is derived from an EMBL/GenBank/DDBJ whole genome shotgun (WGS) entry which is preliminary data.</text>
</comment>
<feature type="domain" description="Small-subunit processome Utp12" evidence="5">
    <location>
        <begin position="938"/>
        <end position="1052"/>
    </location>
</feature>
<evidence type="ECO:0000313" key="7">
    <source>
        <dbReference type="Proteomes" id="UP001301350"/>
    </source>
</evidence>
<dbReference type="InterPro" id="IPR001680">
    <property type="entry name" value="WD40_rpt"/>
</dbReference>
<dbReference type="PANTHER" id="PTHR19853">
    <property type="entry name" value="WD REPEAT CONTAINING PROTEIN 3 WDR3"/>
    <property type="match status" value="1"/>
</dbReference>
<dbReference type="Pfam" id="PF25172">
    <property type="entry name" value="Beta-prop_WDR3_2nd"/>
    <property type="match status" value="1"/>
</dbReference>
<proteinExistence type="inferred from homology"/>
<feature type="repeat" description="WD" evidence="4">
    <location>
        <begin position="230"/>
        <end position="271"/>
    </location>
</feature>
<dbReference type="EMBL" id="JANCYW010000012">
    <property type="protein sequence ID" value="KAK4537376.1"/>
    <property type="molecule type" value="Genomic_DNA"/>
</dbReference>
<dbReference type="InterPro" id="IPR051570">
    <property type="entry name" value="TBC1_cilium_biogenesis"/>
</dbReference>
<dbReference type="Pfam" id="PF00400">
    <property type="entry name" value="WD40"/>
    <property type="match status" value="3"/>
</dbReference>
<dbReference type="PROSITE" id="PS50082">
    <property type="entry name" value="WD_REPEATS_2"/>
    <property type="match status" value="5"/>
</dbReference>
<dbReference type="SUPFAM" id="SSF50978">
    <property type="entry name" value="WD40 repeat-like"/>
    <property type="match status" value="1"/>
</dbReference>
<dbReference type="InterPro" id="IPR019775">
    <property type="entry name" value="WD40_repeat_CS"/>
</dbReference>
<evidence type="ECO:0000256" key="1">
    <source>
        <dbReference type="ARBA" id="ARBA00022574"/>
    </source>
</evidence>
<keyword evidence="2" id="KW-0677">Repeat</keyword>
<accession>A0AAV9IZ33</accession>
<feature type="repeat" description="WD" evidence="4">
    <location>
        <begin position="272"/>
        <end position="313"/>
    </location>
</feature>
<feature type="repeat" description="WD" evidence="4">
    <location>
        <begin position="173"/>
        <end position="207"/>
    </location>
</feature>
<evidence type="ECO:0000256" key="2">
    <source>
        <dbReference type="ARBA" id="ARBA00022737"/>
    </source>
</evidence>
<feature type="repeat" description="WD" evidence="4">
    <location>
        <begin position="703"/>
        <end position="744"/>
    </location>
</feature>
<dbReference type="Proteomes" id="UP001301350">
    <property type="component" value="Unassembled WGS sequence"/>
</dbReference>
<dbReference type="GO" id="GO:0034388">
    <property type="term" value="C:Pwp2p-containing subcomplex of 90S preribosome"/>
    <property type="evidence" value="ECO:0007669"/>
    <property type="project" value="TreeGrafter"/>
</dbReference>
<gene>
    <name evidence="6" type="ORF">CDCA_CDCA12G3401</name>
</gene>
<sequence length="1068" mass="114298">MVQSYHPYVPDRVLGLVATPQGAIGGFRGARDALSLDGHAVSALDFGSVPRRRRTESPSELVAVAAVEAVHVWNWRSGLLLARLGDPQVLAPVTCLATVAGADNTSATAESAAACRTAVGYADGSIRVFLVALGPSPGSSLLPESSVTDNTPLKCFGGADEQRGVRTALLSTIQAHRNAVTVVRWHPEGGNSLVSASTAGEIAAWDVAVDRGLFRLRDAHRGMITALEWLTATAAAASPVASSLSTRHLVSASKDGTAKVWDLTLGYCVQTLVGHRGEVWALAYLPQLSLLLSGSGDQQLRGWRLASDAQRPDDREEPLESVGAVGVESKSRVLGLEASADGRLLACRSADRYVEWYRVRSEREARAHRTRRQRRARHSQAAVGQGDSAAEWPLDTVDFLYRCHRMRVGAKHTGMAFLSTLSVRLSPSLPTVYTIHVLSDNALMVFCTSMPALAKQARKKRAAAELTSEVEPGDVATAPATSELVAAVDEYGHRDEIRALAFSDAHQTVRPRRWAPAPLLLSLSTVARVWSSDTGQCLRSIPLQRLEADDAPAMTGTCAVFLPPPPTSLGAPLLEARYAVVGTRCSHLLVLDCHGGAVVDIYAAAEEDAVSAPTDAGVRAMALSPGGRMLVTGGSARCLRRWRVVHSGDGDDACRLTAEQTVPLSDEVTAVAFSPDGRLLLVALLDATVQVFRADTLQFHLCLYGHKLPVLCMDVSADSKLVVTGSADKSCKVWGLDYGDCRRSFGRAHEDGVTVVRFVPGSDEEDENRSEHGFCSGGRDGCLRYWDADVGGESALVAYFEGVGVNGSGGWGHRSGRLTAMAVGAHGEVLASAGTDGSIRLWRRSRDQILAGEAHEERRRQLFDVAAVVEPDTEYLGELSESDGGRSEAEAPTSALAPTALRTLDSVATADAVLEVLHRVEWASVTAERRVDLHDVSDLLRVLRRARGSHLESALRSLPFVAATQLLRLCSDWMHGQAQAMPAGGVTFDHELLARCALLLLHEHFTVIGSGGDSGWFGRMQAERLRAACKRLFGAYRDCLGMNLAALSLLKRDTPWPDAVVSSAGRGT</sequence>
<evidence type="ECO:0000313" key="6">
    <source>
        <dbReference type="EMBL" id="KAK4537376.1"/>
    </source>
</evidence>
<dbReference type="GO" id="GO:0032040">
    <property type="term" value="C:small-subunit processome"/>
    <property type="evidence" value="ECO:0007669"/>
    <property type="project" value="TreeGrafter"/>
</dbReference>
<protein>
    <recommendedName>
        <fullName evidence="5">Small-subunit processome Utp12 domain-containing protein</fullName>
    </recommendedName>
</protein>
<reference evidence="6 7" key="1">
    <citation type="submission" date="2022-07" db="EMBL/GenBank/DDBJ databases">
        <title>Genome-wide signatures of adaptation to extreme environments.</title>
        <authorList>
            <person name="Cho C.H."/>
            <person name="Yoon H.S."/>
        </authorList>
    </citation>
    <scope>NUCLEOTIDE SEQUENCE [LARGE SCALE GENOMIC DNA]</scope>
    <source>
        <strain evidence="6 7">DBV 063 E5</strain>
    </source>
</reference>
<dbReference type="SMART" id="SM00320">
    <property type="entry name" value="WD40"/>
    <property type="match status" value="10"/>
</dbReference>
<keyword evidence="1 4" id="KW-0853">WD repeat</keyword>
<dbReference type="InterPro" id="IPR015943">
    <property type="entry name" value="WD40/YVTN_repeat-like_dom_sf"/>
</dbReference>
<organism evidence="6 7">
    <name type="scientific">Cyanidium caldarium</name>
    <name type="common">Red alga</name>
    <dbReference type="NCBI Taxonomy" id="2771"/>
    <lineage>
        <taxon>Eukaryota</taxon>
        <taxon>Rhodophyta</taxon>
        <taxon>Bangiophyceae</taxon>
        <taxon>Cyanidiales</taxon>
        <taxon>Cyanidiaceae</taxon>
        <taxon>Cyanidium</taxon>
    </lineage>
</organism>
<dbReference type="PRINTS" id="PR00320">
    <property type="entry name" value="GPROTEINBRPT"/>
</dbReference>
<dbReference type="AlphaFoldDB" id="A0AAV9IZ33"/>
<evidence type="ECO:0000256" key="4">
    <source>
        <dbReference type="PROSITE-ProRule" id="PRU00221"/>
    </source>
</evidence>
<dbReference type="PROSITE" id="PS50294">
    <property type="entry name" value="WD_REPEATS_REGION"/>
    <property type="match status" value="3"/>
</dbReference>
<dbReference type="Gene3D" id="2.130.10.10">
    <property type="entry name" value="YVTN repeat-like/Quinoprotein amine dehydrogenase"/>
    <property type="match status" value="4"/>
</dbReference>
<dbReference type="InterPro" id="IPR036322">
    <property type="entry name" value="WD40_repeat_dom_sf"/>
</dbReference>
<dbReference type="InterPro" id="IPR020472">
    <property type="entry name" value="WD40_PAC1"/>
</dbReference>
<evidence type="ECO:0000259" key="5">
    <source>
        <dbReference type="Pfam" id="PF04003"/>
    </source>
</evidence>